<gene>
    <name evidence="1" type="ORF">CYJ19_06760</name>
</gene>
<reference evidence="1 2" key="1">
    <citation type="submission" date="2017-12" db="EMBL/GenBank/DDBJ databases">
        <title>Phylogenetic diversity of female urinary microbiome.</title>
        <authorList>
            <person name="Thomas-White K."/>
            <person name="Wolfe A.J."/>
        </authorList>
    </citation>
    <scope>NUCLEOTIDE SEQUENCE [LARGE SCALE GENOMIC DNA]</scope>
    <source>
        <strain evidence="1 2">UMB0402</strain>
    </source>
</reference>
<evidence type="ECO:0000313" key="1">
    <source>
        <dbReference type="EMBL" id="PKY72536.1"/>
    </source>
</evidence>
<evidence type="ECO:0000313" key="2">
    <source>
        <dbReference type="Proteomes" id="UP000235122"/>
    </source>
</evidence>
<dbReference type="STRING" id="33007.HMPREF3198_00321"/>
<proteinExistence type="predicted"/>
<dbReference type="AlphaFoldDB" id="A0A2I1IN39"/>
<dbReference type="EMBL" id="PKKO01000003">
    <property type="protein sequence ID" value="PKY72536.1"/>
    <property type="molecule type" value="Genomic_DNA"/>
</dbReference>
<dbReference type="GeneID" id="35866721"/>
<sequence length="239" mass="27094">MKDKGFDDPVITDLSAPKPETLAGDGISSIFNVQLAKKYGYRFAPDPRNTAEEAIHEAGEGGLYANKSKDFLDARDKCLDKTRERLADPNEPTEEPKELDEIEPDLDSVGSQLNRLHVDYASVPALVDSGKQWRECMRPLGIAGLPDYPWQTDTMLPQALLDRWPQWTPTGKPSSEEIELATHDAKCREQSGWIHNLYEAEWDLRKKFVEAHKADLDADLKKDEEKGKRALQVIDEYEK</sequence>
<dbReference type="RefSeq" id="WP_024331995.1">
    <property type="nucleotide sequence ID" value="NZ_JAWHKF010000006.1"/>
</dbReference>
<organism evidence="1 2">
    <name type="scientific">Winkia neuii</name>
    <dbReference type="NCBI Taxonomy" id="33007"/>
    <lineage>
        <taxon>Bacteria</taxon>
        <taxon>Bacillati</taxon>
        <taxon>Actinomycetota</taxon>
        <taxon>Actinomycetes</taxon>
        <taxon>Actinomycetales</taxon>
        <taxon>Actinomycetaceae</taxon>
        <taxon>Winkia</taxon>
    </lineage>
</organism>
<protein>
    <submittedName>
        <fullName evidence="1">Uncharacterized protein</fullName>
    </submittedName>
</protein>
<dbReference type="Proteomes" id="UP000235122">
    <property type="component" value="Unassembled WGS sequence"/>
</dbReference>
<name>A0A2I1IN39_9ACTO</name>
<keyword evidence="2" id="KW-1185">Reference proteome</keyword>
<accession>A0A2I1IN39</accession>
<comment type="caution">
    <text evidence="1">The sequence shown here is derived from an EMBL/GenBank/DDBJ whole genome shotgun (WGS) entry which is preliminary data.</text>
</comment>